<feature type="region of interest" description="Disordered" evidence="5">
    <location>
        <begin position="1294"/>
        <end position="1373"/>
    </location>
</feature>
<dbReference type="PROSITE" id="PS50199">
    <property type="entry name" value="ZF_RANBP2_2"/>
    <property type="match status" value="1"/>
</dbReference>
<feature type="compositionally biased region" description="Low complexity" evidence="5">
    <location>
        <begin position="187"/>
        <end position="198"/>
    </location>
</feature>
<name>A0A425CE17_9STRA</name>
<dbReference type="PROSITE" id="PS01358">
    <property type="entry name" value="ZF_RANBP2_1"/>
    <property type="match status" value="1"/>
</dbReference>
<organism evidence="7 8">
    <name type="scientific">Peronospora effusa</name>
    <dbReference type="NCBI Taxonomy" id="542832"/>
    <lineage>
        <taxon>Eukaryota</taxon>
        <taxon>Sar</taxon>
        <taxon>Stramenopiles</taxon>
        <taxon>Oomycota</taxon>
        <taxon>Peronosporomycetes</taxon>
        <taxon>Peronosporales</taxon>
        <taxon>Peronosporaceae</taxon>
        <taxon>Peronospora</taxon>
    </lineage>
</organism>
<dbReference type="Gene3D" id="4.10.1060.10">
    <property type="entry name" value="Zinc finger, RanBP2-type"/>
    <property type="match status" value="1"/>
</dbReference>
<feature type="compositionally biased region" description="Acidic residues" evidence="5">
    <location>
        <begin position="93"/>
        <end position="104"/>
    </location>
</feature>
<feature type="compositionally biased region" description="Low complexity" evidence="5">
    <location>
        <begin position="1016"/>
        <end position="1026"/>
    </location>
</feature>
<feature type="domain" description="RanBP2-type" evidence="6">
    <location>
        <begin position="655"/>
        <end position="684"/>
    </location>
</feature>
<feature type="region of interest" description="Disordered" evidence="5">
    <location>
        <begin position="75"/>
        <end position="240"/>
    </location>
</feature>
<evidence type="ECO:0000259" key="6">
    <source>
        <dbReference type="PROSITE" id="PS50199"/>
    </source>
</evidence>
<keyword evidence="1" id="KW-0479">Metal-binding</keyword>
<feature type="compositionally biased region" description="Polar residues" evidence="5">
    <location>
        <begin position="989"/>
        <end position="1009"/>
    </location>
</feature>
<keyword evidence="3" id="KW-0862">Zinc</keyword>
<feature type="region of interest" description="Disordered" evidence="5">
    <location>
        <begin position="306"/>
        <end position="379"/>
    </location>
</feature>
<feature type="compositionally biased region" description="Basic and acidic residues" evidence="5">
    <location>
        <begin position="105"/>
        <end position="127"/>
    </location>
</feature>
<dbReference type="GO" id="GO:0008270">
    <property type="term" value="F:zinc ion binding"/>
    <property type="evidence" value="ECO:0007669"/>
    <property type="project" value="UniProtKB-KW"/>
</dbReference>
<feature type="region of interest" description="Disordered" evidence="5">
    <location>
        <begin position="938"/>
        <end position="1067"/>
    </location>
</feature>
<evidence type="ECO:0000313" key="8">
    <source>
        <dbReference type="Proteomes" id="UP000286097"/>
    </source>
</evidence>
<feature type="region of interest" description="Disordered" evidence="5">
    <location>
        <begin position="1438"/>
        <end position="1459"/>
    </location>
</feature>
<dbReference type="Proteomes" id="UP000286097">
    <property type="component" value="Unassembled WGS sequence"/>
</dbReference>
<evidence type="ECO:0000256" key="5">
    <source>
        <dbReference type="SAM" id="MobiDB-lite"/>
    </source>
</evidence>
<accession>A0A425CE17</accession>
<evidence type="ECO:0000256" key="2">
    <source>
        <dbReference type="ARBA" id="ARBA00022771"/>
    </source>
</evidence>
<protein>
    <recommendedName>
        <fullName evidence="6">RanBP2-type domain-containing protein</fullName>
    </recommendedName>
</protein>
<feature type="compositionally biased region" description="Polar residues" evidence="5">
    <location>
        <begin position="1300"/>
        <end position="1313"/>
    </location>
</feature>
<dbReference type="SMART" id="SM00547">
    <property type="entry name" value="ZnF_RBZ"/>
    <property type="match status" value="1"/>
</dbReference>
<sequence length="1459" mass="150924">MPSSIESETRRTKARHLRREAAAPYSMLKHEKGKESEVSGRGTTHARGGGFFSRLASYIPIVNKLIQDDDVGGEKDQVELVNESCDEVKTTQEEEDDEEEELVEEEKKKKKEEEKEEASSAEKKETLETSESLYSEADGQKKMLEDDDMMDTSVSPKSRASSSLGTDKVQVTMSSRQVNDKKESQVSSSSCESNTENTGRSPPLMPPWRKRGDKSMLPPGPSQPITHRRWKTTSASPHESALGVIKDKKTITLEEYERLQHQLFEMVETTPQKQLKMTQTALANGLEHPFTRGFPGPTSFPGYVPGSNANQNHGAAAVQDEKKRGSEYTAKQSETFSKRPRNHKNEPVSVSGTTLRGKMTPEERLHRKPRPSRLLTGTKRNTSARYAYSAAVAETILSTLNKLQSPLEQEAQKPTPSTATMWAKCHSAVVDGQKNSSSNEMEIDSDDVPPPTSTVPRVAFPQPQPSKKLADLSFGSTPNTTFETPPKSGNTVSNGVTSLFSPQAVAMTPAPIAKTSAPEQPQFETTGEFKFTLPVRVKEVKQADDEDTRVRFVFSPPLSMLEPPVRISNQRKAHKDGSAPAPFDFMPSSPKMKATAWVAKPSTVKELEERKTDSEKAIAAETAEESVAGPTASAAAPTVSLNSGANPLARFMQLKPGQWKCPGCSVLNEATSAKCPCCETTKPGGGVAEKASSVAPNASEEILSSDFSLGLASVEAKNGSDKSVAGSITESGFCFGAPSAESKKDTEKPAALMSSSGFTFSAPAASATTNKFAAKITSDGFSFGAHAASENPVVGDVDFSTAAESNTRADSFASTAPISFGFSAPVEKADEASTKMSTGIGKAVPASSFSFRVPEASEPTSDQTSATTKSGSVSSGFTFGVTGANTADGTSTGKRKAPEAEVSTNGFAPSFNFGATTAMNTEASKANTATGFSFGVATEPKQASPEESDRPTKRLAASTTASDSKPDASAFTFGAASKPPQVPAKESAETPSLTPLFNVVGPSSLSTTQKPEERTTSAFSFGATSTEEASVPTEAKFREMMPPKTGFTFGSSSPAEPKPTAGFGQHTESEARAFSVGASASTSTPATLAQATSTSASSSAGFNFGQNTMVATSNAPAFGAAPSSPAFGFGASIPTLPPAGKPSSSNAEMSSAAASTMASTFGLWSAKPEGSSAFGQTPASTSSFGSTSTAFGSSSSNVFGSGSNVGGFGSKSNAAPSTTFGNSASSAPATSAFSFEASRQAPAASAPAPTAAQPVFTFGASSNSAPSGYGAAPAASSGPSGGFGAAVSGFRSSSPAPAFGNQSAPAFTSNRPPLTSAFGTGFSSGPPSSGFPTTSSTPAFSAAQAAPPFGATPAPPFGTAPAPPFGAAPNTAFGATPNTAFGGTPNTAFGGTPNTAFGAAPNTAFGATASAPGFGAPTAGAFDAFADGGFNMGVAPQHAKNRRILKAKVRNRRTSSKRE</sequence>
<dbReference type="VEuPathDB" id="FungiDB:DD237_002976"/>
<evidence type="ECO:0000256" key="3">
    <source>
        <dbReference type="ARBA" id="ARBA00022833"/>
    </source>
</evidence>
<dbReference type="InterPro" id="IPR001876">
    <property type="entry name" value="Znf_RanBP2"/>
</dbReference>
<feature type="compositionally biased region" description="Low complexity" evidence="5">
    <location>
        <begin position="1315"/>
        <end position="1352"/>
    </location>
</feature>
<feature type="compositionally biased region" description="Basic residues" evidence="5">
    <location>
        <begin position="1439"/>
        <end position="1459"/>
    </location>
</feature>
<gene>
    <name evidence="7" type="ORF">DD237_002976</name>
</gene>
<evidence type="ECO:0000256" key="4">
    <source>
        <dbReference type="PROSITE-ProRule" id="PRU00322"/>
    </source>
</evidence>
<reference evidence="7 8" key="1">
    <citation type="submission" date="2018-06" db="EMBL/GenBank/DDBJ databases">
        <title>Comparative genomics of downy mildews reveals potential adaptations to biotrophy.</title>
        <authorList>
            <person name="Fletcher K."/>
            <person name="Klosterman S.J."/>
            <person name="Derevnina L."/>
            <person name="Martin F."/>
            <person name="Koike S."/>
            <person name="Reyes Chin-Wo S."/>
            <person name="Mou B."/>
            <person name="Michelmore R."/>
        </authorList>
    </citation>
    <scope>NUCLEOTIDE SEQUENCE [LARGE SCALE GENOMIC DNA]</scope>
    <source>
        <strain evidence="7 8">R13</strain>
    </source>
</reference>
<evidence type="ECO:0000256" key="1">
    <source>
        <dbReference type="ARBA" id="ARBA00022723"/>
    </source>
</evidence>
<evidence type="ECO:0000313" key="7">
    <source>
        <dbReference type="EMBL" id="RQM15253.1"/>
    </source>
</evidence>
<feature type="compositionally biased region" description="Pro residues" evidence="5">
    <location>
        <begin position="1353"/>
        <end position="1366"/>
    </location>
</feature>
<feature type="region of interest" description="Disordered" evidence="5">
    <location>
        <begin position="1"/>
        <end position="50"/>
    </location>
</feature>
<feature type="compositionally biased region" description="Basic and acidic residues" evidence="5">
    <location>
        <begin position="28"/>
        <end position="38"/>
    </location>
</feature>
<comment type="caution">
    <text evidence="7">The sequence shown here is derived from an EMBL/GenBank/DDBJ whole genome shotgun (WGS) entry which is preliminary data.</text>
</comment>
<dbReference type="EMBL" id="QKXF01000163">
    <property type="protein sequence ID" value="RQM15253.1"/>
    <property type="molecule type" value="Genomic_DNA"/>
</dbReference>
<keyword evidence="2 4" id="KW-0863">Zinc-finger</keyword>
<feature type="region of interest" description="Disordered" evidence="5">
    <location>
        <begin position="851"/>
        <end position="909"/>
    </location>
</feature>
<proteinExistence type="predicted"/>
<feature type="compositionally biased region" description="Low complexity" evidence="5">
    <location>
        <begin position="867"/>
        <end position="883"/>
    </location>
</feature>
<feature type="compositionally biased region" description="Polar residues" evidence="5">
    <location>
        <begin position="152"/>
        <end position="177"/>
    </location>
</feature>